<dbReference type="RefSeq" id="WP_067382278.1">
    <property type="nucleotide sequence ID" value="NZ_CP015839.1"/>
</dbReference>
<feature type="domain" description="RES" evidence="1">
    <location>
        <begin position="79"/>
        <end position="203"/>
    </location>
</feature>
<accession>A0A1A9EZI8</accession>
<proteinExistence type="predicted"/>
<evidence type="ECO:0000313" key="3">
    <source>
        <dbReference type="Proteomes" id="UP000078070"/>
    </source>
</evidence>
<keyword evidence="3" id="KW-1185">Reference proteome</keyword>
<dbReference type="AlphaFoldDB" id="A0A1A9EZI8"/>
<dbReference type="OrthoDB" id="9795903at2"/>
<dbReference type="EMBL" id="CP015839">
    <property type="protein sequence ID" value="ANG63048.1"/>
    <property type="molecule type" value="Genomic_DNA"/>
</dbReference>
<dbReference type="Pfam" id="PF08808">
    <property type="entry name" value="RES"/>
    <property type="match status" value="1"/>
</dbReference>
<gene>
    <name evidence="2" type="ORF">A8C75_11565</name>
</gene>
<reference evidence="3" key="1">
    <citation type="submission" date="2016-05" db="EMBL/GenBank/DDBJ databases">
        <authorList>
            <person name="Baek K."/>
            <person name="Yang S.-J."/>
        </authorList>
    </citation>
    <scope>NUCLEOTIDE SEQUENCE [LARGE SCALE GENOMIC DNA]</scope>
    <source>
        <strain evidence="3">ST58-10</strain>
    </source>
</reference>
<sequence length="227" mass="25426">MHTMPALIDLDWDKAHRLVPSHFPPISLFETVADPEDLEILYAVEALTNDRLRDEAGDLRLVATSDRISGPGSTPVMAAFTHIGVESRFTDGHYGVYYAARTLQTAIAETRYHREAFLRATQEPDTELTLREYVGKVVQPLHDIRGQGYWELHQPDDYRPSQRFAGQLREQESPGLYYSSVRDTGGECLAAFKPSALSIPVQGSHYRYVWSGHAQAITAVLKVEAVA</sequence>
<evidence type="ECO:0000259" key="1">
    <source>
        <dbReference type="SMART" id="SM00953"/>
    </source>
</evidence>
<dbReference type="Proteomes" id="UP000078070">
    <property type="component" value="Chromosome"/>
</dbReference>
<organism evidence="2 3">
    <name type="scientific">Marinobacterium aestuarii</name>
    <dbReference type="NCBI Taxonomy" id="1821621"/>
    <lineage>
        <taxon>Bacteria</taxon>
        <taxon>Pseudomonadati</taxon>
        <taxon>Pseudomonadota</taxon>
        <taxon>Gammaproteobacteria</taxon>
        <taxon>Oceanospirillales</taxon>
        <taxon>Oceanospirillaceae</taxon>
        <taxon>Marinobacterium</taxon>
    </lineage>
</organism>
<dbReference type="KEGG" id="mars:A8C75_11565"/>
<evidence type="ECO:0000313" key="2">
    <source>
        <dbReference type="EMBL" id="ANG63048.1"/>
    </source>
</evidence>
<name>A0A1A9EZI8_9GAMM</name>
<dbReference type="InterPro" id="IPR014914">
    <property type="entry name" value="RES_dom"/>
</dbReference>
<dbReference type="STRING" id="1821621.A8C75_11565"/>
<dbReference type="SMART" id="SM00953">
    <property type="entry name" value="RES"/>
    <property type="match status" value="1"/>
</dbReference>
<protein>
    <recommendedName>
        <fullName evidence="1">RES domain-containing protein</fullName>
    </recommendedName>
</protein>
<reference evidence="2 3" key="2">
    <citation type="journal article" date="2018" name="Int. J. Syst. Evol. Microbiol.">
        <title>Marinobacterium aestuarii sp. nov., a benzene-degrading marine bacterium isolated from estuary sediment.</title>
        <authorList>
            <person name="Bae S.S."/>
            <person name="Jung J."/>
            <person name="Chung D."/>
            <person name="Baek K."/>
        </authorList>
    </citation>
    <scope>NUCLEOTIDE SEQUENCE [LARGE SCALE GENOMIC DNA]</scope>
    <source>
        <strain evidence="2 3">ST58-10</strain>
    </source>
</reference>